<dbReference type="RefSeq" id="WP_134673419.1">
    <property type="nucleotide sequence ID" value="NZ_SPUH01000001.1"/>
</dbReference>
<gene>
    <name evidence="1" type="ORF">E4582_04130</name>
</gene>
<dbReference type="Proteomes" id="UP000298681">
    <property type="component" value="Unassembled WGS sequence"/>
</dbReference>
<dbReference type="InterPro" id="IPR016631">
    <property type="entry name" value="Regulatory_RpfE"/>
</dbReference>
<name>A0A4Z1RB93_9GAMM</name>
<keyword evidence="2" id="KW-1185">Reference proteome</keyword>
<proteinExistence type="predicted"/>
<evidence type="ECO:0000313" key="1">
    <source>
        <dbReference type="EMBL" id="TKS54038.1"/>
    </source>
</evidence>
<dbReference type="PIRSF" id="PIRSF015283">
    <property type="entry name" value="Regulatory_RpfE"/>
    <property type="match status" value="1"/>
</dbReference>
<sequence>MAASPRLVLLLPAGADFGAQRLPAPVAAVFGRADAGIAGEAGEGAQLQRHVEVLPRGWPVAAVTRQRDACDAAGAAWLRADPAWIRPDINGARLFGYGDALQLDADEAADLLRPLKPLFGDSGMPIDAPVAGRWYLRLPQGAPLPSFTSPDEALGTDLFEHLAEGPDARRWRTLLNEAQIVLHNHPRNAQRAARGLPPVNSLWFWGAGVLPDQVRMPAAHVLTRDDALAAMAAAAGAHAAVPAAFAVPGADTLVDLRSGRDLRQLAGEWLSPALEALQAGTLSSLVLDLADGRQLTLRRSQRWRVWRRSRASLS</sequence>
<dbReference type="EMBL" id="SPUH01000001">
    <property type="protein sequence ID" value="TKS54038.1"/>
    <property type="molecule type" value="Genomic_DNA"/>
</dbReference>
<evidence type="ECO:0000313" key="2">
    <source>
        <dbReference type="Proteomes" id="UP000298681"/>
    </source>
</evidence>
<organism evidence="1 2">
    <name type="scientific">Luteimonas yindakuii</name>
    <dbReference type="NCBI Taxonomy" id="2565782"/>
    <lineage>
        <taxon>Bacteria</taxon>
        <taxon>Pseudomonadati</taxon>
        <taxon>Pseudomonadota</taxon>
        <taxon>Gammaproteobacteria</taxon>
        <taxon>Lysobacterales</taxon>
        <taxon>Lysobacteraceae</taxon>
        <taxon>Luteimonas</taxon>
    </lineage>
</organism>
<protein>
    <submittedName>
        <fullName evidence="1">Phosphoglycerate mutase</fullName>
    </submittedName>
</protein>
<accession>A0A4Z1RB93</accession>
<reference evidence="1 2" key="1">
    <citation type="submission" date="2019-01" db="EMBL/GenBank/DDBJ databases">
        <authorList>
            <person name="Zhang S."/>
        </authorList>
    </citation>
    <scope>NUCLEOTIDE SEQUENCE [LARGE SCALE GENOMIC DNA]</scope>
    <source>
        <strain evidence="1 2">1626</strain>
    </source>
</reference>
<dbReference type="AlphaFoldDB" id="A0A4Z1RB93"/>
<comment type="caution">
    <text evidence="1">The sequence shown here is derived from an EMBL/GenBank/DDBJ whole genome shotgun (WGS) entry which is preliminary data.</text>
</comment>